<keyword evidence="3" id="KW-1185">Reference proteome</keyword>
<evidence type="ECO:0000256" key="1">
    <source>
        <dbReference type="SAM" id="Phobius"/>
    </source>
</evidence>
<comment type="caution">
    <text evidence="2">The sequence shown here is derived from an EMBL/GenBank/DDBJ whole genome shotgun (WGS) entry which is preliminary data.</text>
</comment>
<dbReference type="EMBL" id="BGZK01001803">
    <property type="protein sequence ID" value="GBP86593.1"/>
    <property type="molecule type" value="Genomic_DNA"/>
</dbReference>
<name>A0A4C1ZHI8_EUMVA</name>
<keyword evidence="1" id="KW-0812">Transmembrane</keyword>
<keyword evidence="1" id="KW-0472">Membrane</keyword>
<dbReference type="Proteomes" id="UP000299102">
    <property type="component" value="Unassembled WGS sequence"/>
</dbReference>
<sequence>MSMPVVTDSRTLMFSLEVSFQTFLGGSSWGLAVILMYEIFAETACVGARCGAAGVDGIFFITILLLFEIIFLLGVAVAVAGAEAVAGRVTREAEVGALSFLPDRRMKPGPYVTNSRGWRDFRFGTWVNPSSSKSFRSLESSLQESELYSSDKRDSEGRLVGYLLDLHFEVGSRPRECLAVARRSCSAPRWIPRRNERGAEHKIFLFLPMRRAKTHYGLTVRPDARCIQLSRTKNPLKHYGACH</sequence>
<proteinExistence type="predicted"/>
<reference evidence="2 3" key="1">
    <citation type="journal article" date="2019" name="Commun. Biol.">
        <title>The bagworm genome reveals a unique fibroin gene that provides high tensile strength.</title>
        <authorList>
            <person name="Kono N."/>
            <person name="Nakamura H."/>
            <person name="Ohtoshi R."/>
            <person name="Tomita M."/>
            <person name="Numata K."/>
            <person name="Arakawa K."/>
        </authorList>
    </citation>
    <scope>NUCLEOTIDE SEQUENCE [LARGE SCALE GENOMIC DNA]</scope>
</reference>
<keyword evidence="1" id="KW-1133">Transmembrane helix</keyword>
<feature type="transmembrane region" description="Helical" evidence="1">
    <location>
        <begin position="57"/>
        <end position="82"/>
    </location>
</feature>
<dbReference type="AlphaFoldDB" id="A0A4C1ZHI8"/>
<evidence type="ECO:0000313" key="2">
    <source>
        <dbReference type="EMBL" id="GBP86593.1"/>
    </source>
</evidence>
<protein>
    <submittedName>
        <fullName evidence="2">Uncharacterized protein</fullName>
    </submittedName>
</protein>
<organism evidence="2 3">
    <name type="scientific">Eumeta variegata</name>
    <name type="common">Bagworm moth</name>
    <name type="synonym">Eumeta japonica</name>
    <dbReference type="NCBI Taxonomy" id="151549"/>
    <lineage>
        <taxon>Eukaryota</taxon>
        <taxon>Metazoa</taxon>
        <taxon>Ecdysozoa</taxon>
        <taxon>Arthropoda</taxon>
        <taxon>Hexapoda</taxon>
        <taxon>Insecta</taxon>
        <taxon>Pterygota</taxon>
        <taxon>Neoptera</taxon>
        <taxon>Endopterygota</taxon>
        <taxon>Lepidoptera</taxon>
        <taxon>Glossata</taxon>
        <taxon>Ditrysia</taxon>
        <taxon>Tineoidea</taxon>
        <taxon>Psychidae</taxon>
        <taxon>Oiketicinae</taxon>
        <taxon>Eumeta</taxon>
    </lineage>
</organism>
<feature type="transmembrane region" description="Helical" evidence="1">
    <location>
        <begin position="12"/>
        <end position="37"/>
    </location>
</feature>
<gene>
    <name evidence="2" type="ORF">EVAR_66550_1</name>
</gene>
<accession>A0A4C1ZHI8</accession>
<evidence type="ECO:0000313" key="3">
    <source>
        <dbReference type="Proteomes" id="UP000299102"/>
    </source>
</evidence>